<feature type="domain" description="Survival protein SurE-like phosphatase/nucleotidase" evidence="8">
    <location>
        <begin position="3"/>
        <end position="181"/>
    </location>
</feature>
<evidence type="ECO:0000256" key="1">
    <source>
        <dbReference type="ARBA" id="ARBA00000815"/>
    </source>
</evidence>
<dbReference type="EMBL" id="DVNF01000043">
    <property type="protein sequence ID" value="HIU60013.1"/>
    <property type="molecule type" value="Genomic_DNA"/>
</dbReference>
<dbReference type="GO" id="GO:0000166">
    <property type="term" value="F:nucleotide binding"/>
    <property type="evidence" value="ECO:0007669"/>
    <property type="project" value="UniProtKB-KW"/>
</dbReference>
<evidence type="ECO:0000256" key="4">
    <source>
        <dbReference type="ARBA" id="ARBA00022723"/>
    </source>
</evidence>
<dbReference type="HAMAP" id="MF_00060">
    <property type="entry name" value="SurE"/>
    <property type="match status" value="1"/>
</dbReference>
<dbReference type="InterPro" id="IPR030048">
    <property type="entry name" value="SurE"/>
</dbReference>
<comment type="caution">
    <text evidence="9">The sequence shown here is derived from an EMBL/GenBank/DDBJ whole genome shotgun (WGS) entry which is preliminary data.</text>
</comment>
<evidence type="ECO:0000313" key="9">
    <source>
        <dbReference type="EMBL" id="HIU60013.1"/>
    </source>
</evidence>
<dbReference type="GO" id="GO:0046872">
    <property type="term" value="F:metal ion binding"/>
    <property type="evidence" value="ECO:0007669"/>
    <property type="project" value="UniProtKB-UniRule"/>
</dbReference>
<dbReference type="Pfam" id="PF01975">
    <property type="entry name" value="SurE"/>
    <property type="match status" value="1"/>
</dbReference>
<name>A0A9D1MGE2_9FIRM</name>
<keyword evidence="3 7" id="KW-0963">Cytoplasm</keyword>
<organism evidence="9 10">
    <name type="scientific">Candidatus Stercoripulliclostridium merdigallinarum</name>
    <dbReference type="NCBI Taxonomy" id="2840951"/>
    <lineage>
        <taxon>Bacteria</taxon>
        <taxon>Bacillati</taxon>
        <taxon>Bacillota</taxon>
        <taxon>Clostridia</taxon>
        <taxon>Eubacteriales</taxon>
        <taxon>Candidatus Stercoripulliclostridium</taxon>
    </lineage>
</organism>
<evidence type="ECO:0000256" key="2">
    <source>
        <dbReference type="ARBA" id="ARBA00011062"/>
    </source>
</evidence>
<keyword evidence="5 7" id="KW-0547">Nucleotide-binding</keyword>
<evidence type="ECO:0000259" key="8">
    <source>
        <dbReference type="Pfam" id="PF01975"/>
    </source>
</evidence>
<protein>
    <recommendedName>
        <fullName evidence="7">5'-nucleotidase SurE</fullName>
        <ecNumber evidence="7">3.1.3.5</ecNumber>
    </recommendedName>
    <alternativeName>
        <fullName evidence="7">Nucleoside 5'-monophosphate phosphohydrolase</fullName>
    </alternativeName>
</protein>
<dbReference type="AlphaFoldDB" id="A0A9D1MGE2"/>
<dbReference type="PANTHER" id="PTHR30457">
    <property type="entry name" value="5'-NUCLEOTIDASE SURE"/>
    <property type="match status" value="1"/>
</dbReference>
<accession>A0A9D1MGE2</accession>
<proteinExistence type="inferred from homology"/>
<dbReference type="InterPro" id="IPR002828">
    <property type="entry name" value="SurE-like_Pase/nucleotidase"/>
</dbReference>
<feature type="binding site" evidence="7">
    <location>
        <position position="39"/>
    </location>
    <ligand>
        <name>a divalent metal cation</name>
        <dbReference type="ChEBI" id="CHEBI:60240"/>
    </ligand>
</feature>
<comment type="similarity">
    <text evidence="2 7">Belongs to the SurE nucleotidase family.</text>
</comment>
<dbReference type="PANTHER" id="PTHR30457:SF12">
    <property type="entry name" value="5'_3'-NUCLEOTIDASE SURE"/>
    <property type="match status" value="1"/>
</dbReference>
<comment type="function">
    <text evidence="7">Nucleotidase that shows phosphatase activity on nucleoside 5'-monophosphates.</text>
</comment>
<reference evidence="9" key="1">
    <citation type="submission" date="2020-10" db="EMBL/GenBank/DDBJ databases">
        <authorList>
            <person name="Gilroy R."/>
        </authorList>
    </citation>
    <scope>NUCLEOTIDE SEQUENCE</scope>
    <source>
        <strain evidence="9">18911</strain>
    </source>
</reference>
<reference evidence="9" key="2">
    <citation type="journal article" date="2021" name="PeerJ">
        <title>Extensive microbial diversity within the chicken gut microbiome revealed by metagenomics and culture.</title>
        <authorList>
            <person name="Gilroy R."/>
            <person name="Ravi A."/>
            <person name="Getino M."/>
            <person name="Pursley I."/>
            <person name="Horton D.L."/>
            <person name="Alikhan N.F."/>
            <person name="Baker D."/>
            <person name="Gharbi K."/>
            <person name="Hall N."/>
            <person name="Watson M."/>
            <person name="Adriaenssens E.M."/>
            <person name="Foster-Nyarko E."/>
            <person name="Jarju S."/>
            <person name="Secka A."/>
            <person name="Antonio M."/>
            <person name="Oren A."/>
            <person name="Chaudhuri R.R."/>
            <person name="La Ragione R."/>
            <person name="Hildebrand F."/>
            <person name="Pallen M.J."/>
        </authorList>
    </citation>
    <scope>NUCLEOTIDE SEQUENCE</scope>
    <source>
        <strain evidence="9">18911</strain>
    </source>
</reference>
<comment type="cofactor">
    <cofactor evidence="7">
        <name>a divalent metal cation</name>
        <dbReference type="ChEBI" id="CHEBI:60240"/>
    </cofactor>
    <text evidence="7">Binds 1 divalent metal cation per subunit.</text>
</comment>
<comment type="subcellular location">
    <subcellularLocation>
        <location evidence="7">Cytoplasm</location>
    </subcellularLocation>
</comment>
<evidence type="ECO:0000256" key="5">
    <source>
        <dbReference type="ARBA" id="ARBA00022741"/>
    </source>
</evidence>
<keyword evidence="6 7" id="KW-0378">Hydrolase</keyword>
<keyword evidence="4 7" id="KW-0479">Metal-binding</keyword>
<comment type="catalytic activity">
    <reaction evidence="1 7">
        <text>a ribonucleoside 5'-phosphate + H2O = a ribonucleoside + phosphate</text>
        <dbReference type="Rhea" id="RHEA:12484"/>
        <dbReference type="ChEBI" id="CHEBI:15377"/>
        <dbReference type="ChEBI" id="CHEBI:18254"/>
        <dbReference type="ChEBI" id="CHEBI:43474"/>
        <dbReference type="ChEBI" id="CHEBI:58043"/>
        <dbReference type="EC" id="3.1.3.5"/>
    </reaction>
</comment>
<gene>
    <name evidence="7 9" type="primary">surE</name>
    <name evidence="9" type="ORF">IAB05_01335</name>
</gene>
<dbReference type="EC" id="3.1.3.5" evidence="7"/>
<evidence type="ECO:0000256" key="7">
    <source>
        <dbReference type="HAMAP-Rule" id="MF_00060"/>
    </source>
</evidence>
<dbReference type="GO" id="GO:0008253">
    <property type="term" value="F:5'-nucleotidase activity"/>
    <property type="evidence" value="ECO:0007669"/>
    <property type="project" value="UniProtKB-UniRule"/>
</dbReference>
<feature type="binding site" evidence="7">
    <location>
        <position position="93"/>
    </location>
    <ligand>
        <name>a divalent metal cation</name>
        <dbReference type="ChEBI" id="CHEBI:60240"/>
    </ligand>
</feature>
<evidence type="ECO:0000313" key="10">
    <source>
        <dbReference type="Proteomes" id="UP000824094"/>
    </source>
</evidence>
<feature type="binding site" evidence="7">
    <location>
        <position position="8"/>
    </location>
    <ligand>
        <name>a divalent metal cation</name>
        <dbReference type="ChEBI" id="CHEBI:60240"/>
    </ligand>
</feature>
<dbReference type="NCBIfam" id="TIGR00087">
    <property type="entry name" value="surE"/>
    <property type="match status" value="1"/>
</dbReference>
<sequence>MRILMVNDDGYASYGIKRLAERLSAEHEVTVIAPAKCNSGMAHAMTFGKPIFLKKIEKYPTECYSLSGTPADCVKFGMEFIKEKIDLVISGINTEPNIGTTVVYSGTAAAAMEASLYKVKAIAVSANPEKESDYEGIIDFFLANFDYYISLCSENYAINININNHKIGNKGHKFVSIGKRPFTDIYLVGESNEQGISHTLVGDPIEVENSVDSDVYAYSEGYATITPLTSDHTDYNVLKAWKAEAEKSK</sequence>
<dbReference type="GO" id="GO:0008254">
    <property type="term" value="F:3'-nucleotidase activity"/>
    <property type="evidence" value="ECO:0007669"/>
    <property type="project" value="TreeGrafter"/>
</dbReference>
<feature type="binding site" evidence="7">
    <location>
        <position position="9"/>
    </location>
    <ligand>
        <name>a divalent metal cation</name>
        <dbReference type="ChEBI" id="CHEBI:60240"/>
    </ligand>
</feature>
<dbReference type="Proteomes" id="UP000824094">
    <property type="component" value="Unassembled WGS sequence"/>
</dbReference>
<evidence type="ECO:0000256" key="3">
    <source>
        <dbReference type="ARBA" id="ARBA00022490"/>
    </source>
</evidence>
<evidence type="ECO:0000256" key="6">
    <source>
        <dbReference type="ARBA" id="ARBA00022801"/>
    </source>
</evidence>
<dbReference type="SUPFAM" id="SSF64167">
    <property type="entry name" value="SurE-like"/>
    <property type="match status" value="1"/>
</dbReference>
<dbReference type="Gene3D" id="3.40.1210.10">
    <property type="entry name" value="Survival protein SurE-like phosphatase/nucleotidase"/>
    <property type="match status" value="1"/>
</dbReference>
<dbReference type="GO" id="GO:0004309">
    <property type="term" value="F:exopolyphosphatase activity"/>
    <property type="evidence" value="ECO:0007669"/>
    <property type="project" value="TreeGrafter"/>
</dbReference>
<dbReference type="InterPro" id="IPR036523">
    <property type="entry name" value="SurE-like_sf"/>
</dbReference>
<dbReference type="GO" id="GO:0005737">
    <property type="term" value="C:cytoplasm"/>
    <property type="evidence" value="ECO:0007669"/>
    <property type="project" value="UniProtKB-SubCell"/>
</dbReference>